<evidence type="ECO:0000256" key="4">
    <source>
        <dbReference type="ARBA" id="ARBA00022787"/>
    </source>
</evidence>
<evidence type="ECO:0000256" key="9">
    <source>
        <dbReference type="ARBA" id="ARBA00041863"/>
    </source>
</evidence>
<evidence type="ECO:0000256" key="2">
    <source>
        <dbReference type="ARBA" id="ARBA00008969"/>
    </source>
</evidence>
<evidence type="ECO:0000256" key="1">
    <source>
        <dbReference type="ARBA" id="ARBA00004374"/>
    </source>
</evidence>
<dbReference type="GeneTree" id="ENSGT00390000008565"/>
<dbReference type="GO" id="GO:0008053">
    <property type="term" value="P:mitochondrial fusion"/>
    <property type="evidence" value="ECO:0007669"/>
    <property type="project" value="InterPro"/>
</dbReference>
<evidence type="ECO:0000256" key="5">
    <source>
        <dbReference type="ARBA" id="ARBA00022989"/>
    </source>
</evidence>
<proteinExistence type="inferred from homology"/>
<comment type="subcellular location">
    <subcellularLocation>
        <location evidence="1">Mitochondrion outer membrane</location>
        <topology evidence="1">Multi-pass membrane protein</topology>
    </subcellularLocation>
</comment>
<dbReference type="Ensembl" id="ENSCJPT00005035392.1">
    <property type="protein sequence ID" value="ENSCJPP00005026103.1"/>
    <property type="gene ID" value="ENSCJPG00005020364.1"/>
</dbReference>
<accession>A0A8C2UDC5</accession>
<dbReference type="GO" id="GO:0005741">
    <property type="term" value="C:mitochondrial outer membrane"/>
    <property type="evidence" value="ECO:0007669"/>
    <property type="project" value="UniProtKB-SubCell"/>
</dbReference>
<dbReference type="PANTHER" id="PTHR21508">
    <property type="entry name" value="MITOGUARDIN"/>
    <property type="match status" value="1"/>
</dbReference>
<evidence type="ECO:0000313" key="12">
    <source>
        <dbReference type="Proteomes" id="UP000694412"/>
    </source>
</evidence>
<keyword evidence="7" id="KW-0472">Membrane</keyword>
<feature type="region of interest" description="Disordered" evidence="10">
    <location>
        <begin position="198"/>
        <end position="231"/>
    </location>
</feature>
<dbReference type="Pfam" id="PF10265">
    <property type="entry name" value="Miga"/>
    <property type="match status" value="2"/>
</dbReference>
<dbReference type="AlphaFoldDB" id="A0A8C2UDC5"/>
<evidence type="ECO:0000256" key="7">
    <source>
        <dbReference type="ARBA" id="ARBA00023136"/>
    </source>
</evidence>
<keyword evidence="12" id="KW-1185">Reference proteome</keyword>
<reference evidence="11" key="2">
    <citation type="submission" date="2025-08" db="UniProtKB">
        <authorList>
            <consortium name="Ensembl"/>
        </authorList>
    </citation>
    <scope>IDENTIFICATION</scope>
</reference>
<protein>
    <recommendedName>
        <fullName evidence="8">Mitoguardin 2</fullName>
    </recommendedName>
    <alternativeName>
        <fullName evidence="9">Protein FAM73B</fullName>
    </alternativeName>
</protein>
<gene>
    <name evidence="11" type="primary">MIGA2</name>
</gene>
<keyword evidence="6" id="KW-0496">Mitochondrion</keyword>
<keyword evidence="5" id="KW-1133">Transmembrane helix</keyword>
<keyword evidence="3" id="KW-0812">Transmembrane</keyword>
<dbReference type="PANTHER" id="PTHR21508:SF4">
    <property type="entry name" value="MITOGUARDIN 2"/>
    <property type="match status" value="1"/>
</dbReference>
<evidence type="ECO:0000256" key="10">
    <source>
        <dbReference type="SAM" id="MobiDB-lite"/>
    </source>
</evidence>
<comment type="similarity">
    <text evidence="2">Belongs to the mitoguardin family.</text>
</comment>
<evidence type="ECO:0000313" key="11">
    <source>
        <dbReference type="Ensembl" id="ENSCJPP00005026103.1"/>
    </source>
</evidence>
<reference evidence="11" key="3">
    <citation type="submission" date="2025-09" db="UniProtKB">
        <authorList>
            <consortium name="Ensembl"/>
        </authorList>
    </citation>
    <scope>IDENTIFICATION</scope>
</reference>
<organism evidence="11 12">
    <name type="scientific">Coturnix japonica</name>
    <name type="common">Japanese quail</name>
    <name type="synonym">Coturnix coturnix japonica</name>
    <dbReference type="NCBI Taxonomy" id="93934"/>
    <lineage>
        <taxon>Eukaryota</taxon>
        <taxon>Metazoa</taxon>
        <taxon>Chordata</taxon>
        <taxon>Craniata</taxon>
        <taxon>Vertebrata</taxon>
        <taxon>Euteleostomi</taxon>
        <taxon>Archelosauria</taxon>
        <taxon>Archosauria</taxon>
        <taxon>Dinosauria</taxon>
        <taxon>Saurischia</taxon>
        <taxon>Theropoda</taxon>
        <taxon>Coelurosauria</taxon>
        <taxon>Aves</taxon>
        <taxon>Neognathae</taxon>
        <taxon>Galloanserae</taxon>
        <taxon>Galliformes</taxon>
        <taxon>Phasianidae</taxon>
        <taxon>Perdicinae</taxon>
        <taxon>Coturnix</taxon>
    </lineage>
</organism>
<dbReference type="Proteomes" id="UP000694412">
    <property type="component" value="Chromosome 17"/>
</dbReference>
<evidence type="ECO:0000256" key="8">
    <source>
        <dbReference type="ARBA" id="ARBA00040959"/>
    </source>
</evidence>
<evidence type="ECO:0000256" key="6">
    <source>
        <dbReference type="ARBA" id="ARBA00023128"/>
    </source>
</evidence>
<name>A0A8C2UDC5_COTJA</name>
<feature type="region of interest" description="Disordered" evidence="10">
    <location>
        <begin position="99"/>
        <end position="153"/>
    </location>
</feature>
<sequence>MAFRRTEGMSIIQALAMTVAEIPVFVYTTFGQSVFSQLRLSPGLRKVLFATALGTVALALAAHQLKRRRRRKKQIAPEKCGFKPGGVTVPILPTRRVSSVKKGYSSKRVQSPSSKSNDTLSGISSIEPSKHSSSSHSLASMVAVNSSSPTPASAGMWEAQAMGDGGTIGDSSAESLYVQGMELFEEALQKWEQALTIRQRDSASSSTPVPWDSKKHQENLSENASEEETQRREFAEKLESLLHRAYHLQEEFGSSLPSDSMLLDLEKTLMLPLTDGSLRLRTDDEDSSISEDSFFSAAELFDSLHYEEIPFHLSKPVAAYEEALQLVKEGKVACRTLRTELLGCYSDQDFLAKLHCVRQAFKELLEDESNQLFFGEVGKQMVIGLMTKAEKNPKAFLESYEEMLHYALKPETWPTTQQELEGRGVVCMSFFDIVLDFILMDAFEDLENPPSSVLAVLRNRWLSDSFKETVAGIQNSLWDWWCWKHQIVQYLKDMFDLDNVRYTTVQLLAEDILQLSRRRSEILLGYLGTESSPEMNGTLPIENELLKELI</sequence>
<dbReference type="InterPro" id="IPR019392">
    <property type="entry name" value="Miga"/>
</dbReference>
<reference evidence="11" key="1">
    <citation type="submission" date="2015-11" db="EMBL/GenBank/DDBJ databases">
        <authorList>
            <consortium name="International Coturnix japonica Genome Analysis Consortium"/>
            <person name="Warren W."/>
            <person name="Burt D.W."/>
            <person name="Antin P.B."/>
            <person name="Lanford R."/>
            <person name="Gros J."/>
            <person name="Wilson R.K."/>
        </authorList>
    </citation>
    <scope>NUCLEOTIDE SEQUENCE [LARGE SCALE GENOMIC DNA]</scope>
</reference>
<evidence type="ECO:0000256" key="3">
    <source>
        <dbReference type="ARBA" id="ARBA00022692"/>
    </source>
</evidence>
<feature type="compositionally biased region" description="Low complexity" evidence="10">
    <location>
        <begin position="106"/>
        <end position="140"/>
    </location>
</feature>
<keyword evidence="4" id="KW-1000">Mitochondrion outer membrane</keyword>